<comment type="subcellular location">
    <subcellularLocation>
        <location evidence="1 10">Golgi apparatus membrane</location>
        <topology evidence="1 10">Single-pass type II membrane protein</topology>
    </subcellularLocation>
</comment>
<evidence type="ECO:0000256" key="1">
    <source>
        <dbReference type="ARBA" id="ARBA00004323"/>
    </source>
</evidence>
<dbReference type="EMBL" id="HBIR01009458">
    <property type="protein sequence ID" value="CAE0532678.1"/>
    <property type="molecule type" value="Transcribed_RNA"/>
</dbReference>
<keyword evidence="9" id="KW-0472">Membrane</keyword>
<evidence type="ECO:0000256" key="7">
    <source>
        <dbReference type="ARBA" id="ARBA00022989"/>
    </source>
</evidence>
<accession>A0A6V2MNV2</accession>
<keyword evidence="3 10" id="KW-0328">Glycosyltransferase</keyword>
<evidence type="ECO:0000313" key="12">
    <source>
        <dbReference type="EMBL" id="CAE0532678.1"/>
    </source>
</evidence>
<sequence>MVSGDTGRCGVCHTAKQSKISFVRGLAPVPTIAGFLQKSCDPPAPSQSVSQPAGSSLCEDGAAVSLLALGVLSRESNAQQRDGVRETWFRLAGDRDSAACFVVRLPLRSSSALAAERERHRDLVLVNASLPTELPNSVVEMSFAWWIAAAARFPNAVFLGKTDDDAWVHLPRLALELRGAQACLPRSTLYIGKHIVATHCVAEQTAAGGGATRWRPSYGDWPHLMWTRHNLTAREVVVMTRGRADVSLCGSPGQYLFGYGRLNVLSARAARWLAGAPEPRAYMARHLSLCRGGLQAQLPLACHAEDITVSLPRCGLRPVYSNSRPSRYTPLYSALSAVAAALVRVPVFSRCCERESRDHLPPRRLCVPEVQVGYLLARASVALNLTRVEAEVFDASCGAAGLEDGEMPRDEPRSPGD</sequence>
<evidence type="ECO:0000256" key="6">
    <source>
        <dbReference type="ARBA" id="ARBA00022968"/>
    </source>
</evidence>
<dbReference type="PANTHER" id="PTHR11214:SF3">
    <property type="entry name" value="BETA-1,3-GALACTOSYLTRANSFERASE 6"/>
    <property type="match status" value="1"/>
</dbReference>
<keyword evidence="8 10" id="KW-0333">Golgi apparatus</keyword>
<evidence type="ECO:0000256" key="9">
    <source>
        <dbReference type="ARBA" id="ARBA00023136"/>
    </source>
</evidence>
<comment type="similarity">
    <text evidence="2 10">Belongs to the glycosyltransferase 31 family.</text>
</comment>
<keyword evidence="6" id="KW-0735">Signal-anchor</keyword>
<keyword evidence="5" id="KW-0812">Transmembrane</keyword>
<dbReference type="EC" id="2.4.1.-" evidence="10"/>
<dbReference type="GO" id="GO:0008378">
    <property type="term" value="F:galactosyltransferase activity"/>
    <property type="evidence" value="ECO:0007669"/>
    <property type="project" value="TreeGrafter"/>
</dbReference>
<gene>
    <name evidence="11" type="ORF">EHUX00137_LOCUS6602</name>
    <name evidence="12" type="ORF">EHUX00137_LOCUS6603</name>
</gene>
<reference evidence="12" key="1">
    <citation type="submission" date="2021-01" db="EMBL/GenBank/DDBJ databases">
        <authorList>
            <person name="Corre E."/>
            <person name="Pelletier E."/>
            <person name="Niang G."/>
            <person name="Scheremetjew M."/>
            <person name="Finn R."/>
            <person name="Kale V."/>
            <person name="Holt S."/>
            <person name="Cochrane G."/>
            <person name="Meng A."/>
            <person name="Brown T."/>
            <person name="Cohen L."/>
        </authorList>
    </citation>
    <scope>NUCLEOTIDE SEQUENCE</scope>
    <source>
        <strain evidence="12">379</strain>
    </source>
</reference>
<keyword evidence="7" id="KW-1133">Transmembrane helix</keyword>
<evidence type="ECO:0000256" key="10">
    <source>
        <dbReference type="RuleBase" id="RU363063"/>
    </source>
</evidence>
<evidence type="ECO:0000256" key="4">
    <source>
        <dbReference type="ARBA" id="ARBA00022679"/>
    </source>
</evidence>
<dbReference type="GO" id="GO:0000139">
    <property type="term" value="C:Golgi membrane"/>
    <property type="evidence" value="ECO:0007669"/>
    <property type="project" value="UniProtKB-SubCell"/>
</dbReference>
<evidence type="ECO:0000256" key="8">
    <source>
        <dbReference type="ARBA" id="ARBA00023034"/>
    </source>
</evidence>
<dbReference type="AlphaFoldDB" id="A0A6V2MNV2"/>
<keyword evidence="4" id="KW-0808">Transferase</keyword>
<evidence type="ECO:0000256" key="5">
    <source>
        <dbReference type="ARBA" id="ARBA00022692"/>
    </source>
</evidence>
<dbReference type="InterPro" id="IPR002659">
    <property type="entry name" value="Glyco_trans_31"/>
</dbReference>
<dbReference type="PANTHER" id="PTHR11214">
    <property type="entry name" value="BETA-1,3-N-ACETYLGLUCOSAMINYLTRANSFERASE"/>
    <property type="match status" value="1"/>
</dbReference>
<dbReference type="EMBL" id="HBIR01009457">
    <property type="protein sequence ID" value="CAE0532675.1"/>
    <property type="molecule type" value="Transcribed_RNA"/>
</dbReference>
<organism evidence="12">
    <name type="scientific">Emiliania huxleyi</name>
    <name type="common">Coccolithophore</name>
    <name type="synonym">Pontosphaera huxleyi</name>
    <dbReference type="NCBI Taxonomy" id="2903"/>
    <lineage>
        <taxon>Eukaryota</taxon>
        <taxon>Haptista</taxon>
        <taxon>Haptophyta</taxon>
        <taxon>Prymnesiophyceae</taxon>
        <taxon>Isochrysidales</taxon>
        <taxon>Noelaerhabdaceae</taxon>
        <taxon>Emiliania</taxon>
    </lineage>
</organism>
<proteinExistence type="inferred from homology"/>
<evidence type="ECO:0000256" key="2">
    <source>
        <dbReference type="ARBA" id="ARBA00008661"/>
    </source>
</evidence>
<evidence type="ECO:0000313" key="11">
    <source>
        <dbReference type="EMBL" id="CAE0532675.1"/>
    </source>
</evidence>
<evidence type="ECO:0000256" key="3">
    <source>
        <dbReference type="ARBA" id="ARBA00022676"/>
    </source>
</evidence>
<protein>
    <recommendedName>
        <fullName evidence="10">Hexosyltransferase</fullName>
        <ecNumber evidence="10">2.4.1.-</ecNumber>
    </recommendedName>
</protein>
<name>A0A6V2MNV2_EMIHU</name>